<dbReference type="PATRIC" id="fig|1449351.3.peg.613"/>
<sequence>MRTLVLAAALAVATLATAQDSRGGDIEAVISGQMEAFRNDDVATAFGFAAPMIQNMFRTPENFGLMVERGYPMVWRPAEVTFGDLFEEGGILWQRVIVRDAAGAVHVLDYDMRDMGGAWRIGGVRVVAQPDLSA</sequence>
<name>X7FCV9_9RHOB</name>
<feature type="chain" id="PRO_5004977728" description="DUF4864 domain-containing protein" evidence="1">
    <location>
        <begin position="19"/>
        <end position="134"/>
    </location>
</feature>
<dbReference type="InterPro" id="IPR032347">
    <property type="entry name" value="DUF4864"/>
</dbReference>
<accession>X7FCV9</accession>
<organism evidence="2 3">
    <name type="scientific">Roseivivax isoporae LMG 25204</name>
    <dbReference type="NCBI Taxonomy" id="1449351"/>
    <lineage>
        <taxon>Bacteria</taxon>
        <taxon>Pseudomonadati</taxon>
        <taxon>Pseudomonadota</taxon>
        <taxon>Alphaproteobacteria</taxon>
        <taxon>Rhodobacterales</taxon>
        <taxon>Roseobacteraceae</taxon>
        <taxon>Roseivivax</taxon>
    </lineage>
</organism>
<dbReference type="Pfam" id="PF16156">
    <property type="entry name" value="DUF4864"/>
    <property type="match status" value="1"/>
</dbReference>
<dbReference type="EMBL" id="JAME01000003">
    <property type="protein sequence ID" value="ETX30553.1"/>
    <property type="molecule type" value="Genomic_DNA"/>
</dbReference>
<evidence type="ECO:0000256" key="1">
    <source>
        <dbReference type="SAM" id="SignalP"/>
    </source>
</evidence>
<dbReference type="AlphaFoldDB" id="X7FCV9"/>
<evidence type="ECO:0000313" key="2">
    <source>
        <dbReference type="EMBL" id="ETX30553.1"/>
    </source>
</evidence>
<evidence type="ECO:0000313" key="3">
    <source>
        <dbReference type="Proteomes" id="UP000023430"/>
    </source>
</evidence>
<dbReference type="STRING" id="1449351.RISW2_12865"/>
<dbReference type="Proteomes" id="UP000023430">
    <property type="component" value="Unassembled WGS sequence"/>
</dbReference>
<gene>
    <name evidence="2" type="ORF">RISW2_12865</name>
</gene>
<feature type="signal peptide" evidence="1">
    <location>
        <begin position="1"/>
        <end position="18"/>
    </location>
</feature>
<reference evidence="2 3" key="1">
    <citation type="submission" date="2014-01" db="EMBL/GenBank/DDBJ databases">
        <title>Roseivivax isoporae LMG 25204 Genome Sequencing.</title>
        <authorList>
            <person name="Lai Q."/>
            <person name="Li G."/>
            <person name="Shao Z."/>
        </authorList>
    </citation>
    <scope>NUCLEOTIDE SEQUENCE [LARGE SCALE GENOMIC DNA]</scope>
    <source>
        <strain evidence="2 3">LMG 25204</strain>
    </source>
</reference>
<keyword evidence="1" id="KW-0732">Signal</keyword>
<dbReference type="eggNOG" id="ENOG5032TNJ">
    <property type="taxonomic scope" value="Bacteria"/>
</dbReference>
<protein>
    <recommendedName>
        <fullName evidence="4">DUF4864 domain-containing protein</fullName>
    </recommendedName>
</protein>
<comment type="caution">
    <text evidence="2">The sequence shown here is derived from an EMBL/GenBank/DDBJ whole genome shotgun (WGS) entry which is preliminary data.</text>
</comment>
<evidence type="ECO:0008006" key="4">
    <source>
        <dbReference type="Google" id="ProtNLM"/>
    </source>
</evidence>
<keyword evidence="3" id="KW-1185">Reference proteome</keyword>
<proteinExistence type="predicted"/>